<keyword evidence="2" id="KW-1185">Reference proteome</keyword>
<proteinExistence type="predicted"/>
<organism evidence="1 2">
    <name type="scientific">Massariosphaeria phaeospora</name>
    <dbReference type="NCBI Taxonomy" id="100035"/>
    <lineage>
        <taxon>Eukaryota</taxon>
        <taxon>Fungi</taxon>
        <taxon>Dikarya</taxon>
        <taxon>Ascomycota</taxon>
        <taxon>Pezizomycotina</taxon>
        <taxon>Dothideomycetes</taxon>
        <taxon>Pleosporomycetidae</taxon>
        <taxon>Pleosporales</taxon>
        <taxon>Pleosporales incertae sedis</taxon>
        <taxon>Massariosphaeria</taxon>
    </lineage>
</organism>
<evidence type="ECO:0000313" key="2">
    <source>
        <dbReference type="Proteomes" id="UP000481861"/>
    </source>
</evidence>
<sequence length="162" mass="18448">MISKRRGTVCSVRCQKMTMHGFPPSSSHVHVERSCPNHTNAEATQHNVHVSAIFLSRSSLYSKQIRSHAKTFYLASEDRLPHSRLSQTSRMLARSLISLPTRRSGTEGQGRHASSLHSRVQSVGIFVFPSFVRRGDGDRDSVPTKDLLRRRRWCGWRVTCNY</sequence>
<name>A0A7C8MRK4_9PLEO</name>
<dbReference type="AlphaFoldDB" id="A0A7C8MRK4"/>
<reference evidence="1 2" key="1">
    <citation type="submission" date="2020-01" db="EMBL/GenBank/DDBJ databases">
        <authorList>
            <consortium name="DOE Joint Genome Institute"/>
            <person name="Haridas S."/>
            <person name="Albert R."/>
            <person name="Binder M."/>
            <person name="Bloem J."/>
            <person name="Labutti K."/>
            <person name="Salamov A."/>
            <person name="Andreopoulos B."/>
            <person name="Baker S.E."/>
            <person name="Barry K."/>
            <person name="Bills G."/>
            <person name="Bluhm B.H."/>
            <person name="Cannon C."/>
            <person name="Castanera R."/>
            <person name="Culley D.E."/>
            <person name="Daum C."/>
            <person name="Ezra D."/>
            <person name="Gonzalez J.B."/>
            <person name="Henrissat B."/>
            <person name="Kuo A."/>
            <person name="Liang C."/>
            <person name="Lipzen A."/>
            <person name="Lutzoni F."/>
            <person name="Magnuson J."/>
            <person name="Mondo S."/>
            <person name="Nolan M."/>
            <person name="Ohm R."/>
            <person name="Pangilinan J."/>
            <person name="Park H.-J.H."/>
            <person name="Ramirez L."/>
            <person name="Alfaro M."/>
            <person name="Sun H."/>
            <person name="Tritt A."/>
            <person name="Yoshinaga Y."/>
            <person name="Zwiers L.-H.L."/>
            <person name="Turgeon B.G."/>
            <person name="Goodwin S.B."/>
            <person name="Spatafora J.W."/>
            <person name="Crous P.W."/>
            <person name="Grigoriev I.V."/>
        </authorList>
    </citation>
    <scope>NUCLEOTIDE SEQUENCE [LARGE SCALE GENOMIC DNA]</scope>
    <source>
        <strain evidence="1 2">CBS 611.86</strain>
    </source>
</reference>
<dbReference type="EMBL" id="JAADJZ010000005">
    <property type="protein sequence ID" value="KAF2875364.1"/>
    <property type="molecule type" value="Genomic_DNA"/>
</dbReference>
<evidence type="ECO:0000313" key="1">
    <source>
        <dbReference type="EMBL" id="KAF2875364.1"/>
    </source>
</evidence>
<dbReference type="Proteomes" id="UP000481861">
    <property type="component" value="Unassembled WGS sequence"/>
</dbReference>
<gene>
    <name evidence="1" type="ORF">BDV95DRAFT_565007</name>
</gene>
<protein>
    <submittedName>
        <fullName evidence="1">Uncharacterized protein</fullName>
    </submittedName>
</protein>
<accession>A0A7C8MRK4</accession>
<comment type="caution">
    <text evidence="1">The sequence shown here is derived from an EMBL/GenBank/DDBJ whole genome shotgun (WGS) entry which is preliminary data.</text>
</comment>